<accession>A0A2P2NWJ5</accession>
<name>A0A2P2NWJ5_RHIMU</name>
<dbReference type="EMBL" id="GGEC01066368">
    <property type="protein sequence ID" value="MBX46852.1"/>
    <property type="molecule type" value="Transcribed_RNA"/>
</dbReference>
<evidence type="ECO:0000313" key="1">
    <source>
        <dbReference type="EMBL" id="MBX46852.1"/>
    </source>
</evidence>
<protein>
    <submittedName>
        <fullName evidence="1">Uncharacterized protein</fullName>
    </submittedName>
</protein>
<sequence length="32" mass="3599">MHAYRTTCSVVVGQVTCYLRMPAYHISMLAVP</sequence>
<dbReference type="AlphaFoldDB" id="A0A2P2NWJ5"/>
<proteinExistence type="predicted"/>
<reference evidence="1" key="1">
    <citation type="submission" date="2018-02" db="EMBL/GenBank/DDBJ databases">
        <title>Rhizophora mucronata_Transcriptome.</title>
        <authorList>
            <person name="Meera S.P."/>
            <person name="Sreeshan A."/>
            <person name="Augustine A."/>
        </authorList>
    </citation>
    <scope>NUCLEOTIDE SEQUENCE</scope>
    <source>
        <tissue evidence="1">Leaf</tissue>
    </source>
</reference>
<organism evidence="1">
    <name type="scientific">Rhizophora mucronata</name>
    <name type="common">Asiatic mangrove</name>
    <dbReference type="NCBI Taxonomy" id="61149"/>
    <lineage>
        <taxon>Eukaryota</taxon>
        <taxon>Viridiplantae</taxon>
        <taxon>Streptophyta</taxon>
        <taxon>Embryophyta</taxon>
        <taxon>Tracheophyta</taxon>
        <taxon>Spermatophyta</taxon>
        <taxon>Magnoliopsida</taxon>
        <taxon>eudicotyledons</taxon>
        <taxon>Gunneridae</taxon>
        <taxon>Pentapetalae</taxon>
        <taxon>rosids</taxon>
        <taxon>fabids</taxon>
        <taxon>Malpighiales</taxon>
        <taxon>Rhizophoraceae</taxon>
        <taxon>Rhizophora</taxon>
    </lineage>
</organism>